<organism evidence="1 2">
    <name type="scientific">Linum tenue</name>
    <dbReference type="NCBI Taxonomy" id="586396"/>
    <lineage>
        <taxon>Eukaryota</taxon>
        <taxon>Viridiplantae</taxon>
        <taxon>Streptophyta</taxon>
        <taxon>Embryophyta</taxon>
        <taxon>Tracheophyta</taxon>
        <taxon>Spermatophyta</taxon>
        <taxon>Magnoliopsida</taxon>
        <taxon>eudicotyledons</taxon>
        <taxon>Gunneridae</taxon>
        <taxon>Pentapetalae</taxon>
        <taxon>rosids</taxon>
        <taxon>fabids</taxon>
        <taxon>Malpighiales</taxon>
        <taxon>Linaceae</taxon>
        <taxon>Linum</taxon>
    </lineage>
</organism>
<evidence type="ECO:0000313" key="1">
    <source>
        <dbReference type="EMBL" id="CAI0375990.1"/>
    </source>
</evidence>
<gene>
    <name evidence="1" type="ORF">LITE_LOCUS812</name>
</gene>
<protein>
    <recommendedName>
        <fullName evidence="3">Secreted protein</fullName>
    </recommendedName>
</protein>
<dbReference type="Proteomes" id="UP001154282">
    <property type="component" value="Unassembled WGS sequence"/>
</dbReference>
<proteinExistence type="predicted"/>
<keyword evidence="2" id="KW-1185">Reference proteome</keyword>
<dbReference type="AlphaFoldDB" id="A0AAV0GSG8"/>
<sequence length="64" mass="7311">MVVLRFTTIWLLRDVAFLRNSLRESLVISAVVVDHVVLLRPFQPLLARAVQLLRQPFGGRGIRS</sequence>
<evidence type="ECO:0000313" key="2">
    <source>
        <dbReference type="Proteomes" id="UP001154282"/>
    </source>
</evidence>
<comment type="caution">
    <text evidence="1">The sequence shown here is derived from an EMBL/GenBank/DDBJ whole genome shotgun (WGS) entry which is preliminary data.</text>
</comment>
<name>A0AAV0GSG8_9ROSI</name>
<reference evidence="1" key="1">
    <citation type="submission" date="2022-08" db="EMBL/GenBank/DDBJ databases">
        <authorList>
            <person name="Gutierrez-Valencia J."/>
        </authorList>
    </citation>
    <scope>NUCLEOTIDE SEQUENCE</scope>
</reference>
<dbReference type="EMBL" id="CAMGYJ010000002">
    <property type="protein sequence ID" value="CAI0375990.1"/>
    <property type="molecule type" value="Genomic_DNA"/>
</dbReference>
<accession>A0AAV0GSG8</accession>
<evidence type="ECO:0008006" key="3">
    <source>
        <dbReference type="Google" id="ProtNLM"/>
    </source>
</evidence>